<feature type="compositionally biased region" description="Basic and acidic residues" evidence="1">
    <location>
        <begin position="27"/>
        <end position="40"/>
    </location>
</feature>
<gene>
    <name evidence="2" type="ORF">GQX73_g169</name>
</gene>
<evidence type="ECO:0000313" key="3">
    <source>
        <dbReference type="Proteomes" id="UP000481858"/>
    </source>
</evidence>
<organism evidence="2 3">
    <name type="scientific">Xylaria multiplex</name>
    <dbReference type="NCBI Taxonomy" id="323545"/>
    <lineage>
        <taxon>Eukaryota</taxon>
        <taxon>Fungi</taxon>
        <taxon>Dikarya</taxon>
        <taxon>Ascomycota</taxon>
        <taxon>Pezizomycotina</taxon>
        <taxon>Sordariomycetes</taxon>
        <taxon>Xylariomycetidae</taxon>
        <taxon>Xylariales</taxon>
        <taxon>Xylariaceae</taxon>
        <taxon>Xylaria</taxon>
    </lineage>
</organism>
<evidence type="ECO:0000256" key="1">
    <source>
        <dbReference type="SAM" id="MobiDB-lite"/>
    </source>
</evidence>
<accession>A0A7C8N513</accession>
<dbReference type="EMBL" id="WUBL01000001">
    <property type="protein sequence ID" value="KAF2973414.1"/>
    <property type="molecule type" value="Genomic_DNA"/>
</dbReference>
<dbReference type="Proteomes" id="UP000481858">
    <property type="component" value="Unassembled WGS sequence"/>
</dbReference>
<evidence type="ECO:0008006" key="4">
    <source>
        <dbReference type="Google" id="ProtNLM"/>
    </source>
</evidence>
<comment type="caution">
    <text evidence="2">The sequence shown here is derived from an EMBL/GenBank/DDBJ whole genome shotgun (WGS) entry which is preliminary data.</text>
</comment>
<feature type="region of interest" description="Disordered" evidence="1">
    <location>
        <begin position="123"/>
        <end position="170"/>
    </location>
</feature>
<evidence type="ECO:0000313" key="2">
    <source>
        <dbReference type="EMBL" id="KAF2973414.1"/>
    </source>
</evidence>
<keyword evidence="3" id="KW-1185">Reference proteome</keyword>
<feature type="compositionally biased region" description="Basic and acidic residues" evidence="1">
    <location>
        <begin position="51"/>
        <end position="60"/>
    </location>
</feature>
<dbReference type="OrthoDB" id="5407645at2759"/>
<sequence>MWFLDNASWKIRVLQITSLKLSNRDQTSTHHNESNNRTKYQESAPPAMSSRSREYDRPRSRADNFMDALESGRVREALGELKPSRSSNGHRQRHHGAREYDYYDEGPTRRGRYDVYYPGEAGYYYESSPRPRRHRSAHSERHHDDRRRHHGHGHKRASSSHGGPDLKQAAGAAVAAGVVEAWRSRHDADRAMRVATAALGAAATDSALAARHDHKEKRHVVESALAGLVENRVINGPRR</sequence>
<protein>
    <recommendedName>
        <fullName evidence="4">DUF3824 domain-containing protein</fullName>
    </recommendedName>
</protein>
<feature type="region of interest" description="Disordered" evidence="1">
    <location>
        <begin position="23"/>
        <end position="60"/>
    </location>
</feature>
<feature type="compositionally biased region" description="Basic residues" evidence="1">
    <location>
        <begin position="144"/>
        <end position="158"/>
    </location>
</feature>
<name>A0A7C8N513_9PEZI</name>
<dbReference type="AlphaFoldDB" id="A0A7C8N513"/>
<reference evidence="2 3" key="1">
    <citation type="submission" date="2019-12" db="EMBL/GenBank/DDBJ databases">
        <title>Draft genome sequence of the ascomycete Xylaria multiplex DSM 110363.</title>
        <authorList>
            <person name="Buettner E."/>
            <person name="Kellner H."/>
        </authorList>
    </citation>
    <scope>NUCLEOTIDE SEQUENCE [LARGE SCALE GENOMIC DNA]</scope>
    <source>
        <strain evidence="2 3">DSM 110363</strain>
    </source>
</reference>
<dbReference type="InParanoid" id="A0A7C8N513"/>
<feature type="region of interest" description="Disordered" evidence="1">
    <location>
        <begin position="79"/>
        <end position="105"/>
    </location>
</feature>
<proteinExistence type="predicted"/>